<proteinExistence type="predicted"/>
<dbReference type="OrthoDB" id="9153521at2"/>
<gene>
    <name evidence="2" type="ORF">SAMN05421753_10166</name>
</gene>
<evidence type="ECO:0000313" key="3">
    <source>
        <dbReference type="Proteomes" id="UP000199518"/>
    </source>
</evidence>
<dbReference type="STRING" id="1576369.SAMN05421753_10166"/>
<organism evidence="2 3">
    <name type="scientific">Planctomicrobium piriforme</name>
    <dbReference type="NCBI Taxonomy" id="1576369"/>
    <lineage>
        <taxon>Bacteria</taxon>
        <taxon>Pseudomonadati</taxon>
        <taxon>Planctomycetota</taxon>
        <taxon>Planctomycetia</taxon>
        <taxon>Planctomycetales</taxon>
        <taxon>Planctomycetaceae</taxon>
        <taxon>Planctomicrobium</taxon>
    </lineage>
</organism>
<keyword evidence="1" id="KW-1133">Transmembrane helix</keyword>
<feature type="transmembrane region" description="Helical" evidence="1">
    <location>
        <begin position="86"/>
        <end position="106"/>
    </location>
</feature>
<keyword evidence="1" id="KW-0472">Membrane</keyword>
<evidence type="ECO:0000313" key="2">
    <source>
        <dbReference type="EMBL" id="SFH53721.1"/>
    </source>
</evidence>
<protein>
    <submittedName>
        <fullName evidence="2">Uncharacterized protein</fullName>
    </submittedName>
</protein>
<keyword evidence="1" id="KW-0812">Transmembrane</keyword>
<name>A0A1I3AWJ9_9PLAN</name>
<feature type="transmembrane region" description="Helical" evidence="1">
    <location>
        <begin position="12"/>
        <end position="31"/>
    </location>
</feature>
<feature type="transmembrane region" description="Helical" evidence="1">
    <location>
        <begin position="43"/>
        <end position="65"/>
    </location>
</feature>
<dbReference type="AlphaFoldDB" id="A0A1I3AWJ9"/>
<reference evidence="3" key="1">
    <citation type="submission" date="2016-10" db="EMBL/GenBank/DDBJ databases">
        <authorList>
            <person name="Varghese N."/>
            <person name="Submissions S."/>
        </authorList>
    </citation>
    <scope>NUCLEOTIDE SEQUENCE [LARGE SCALE GENOMIC DNA]</scope>
    <source>
        <strain evidence="3">DSM 26348</strain>
    </source>
</reference>
<dbReference type="Proteomes" id="UP000199518">
    <property type="component" value="Unassembled WGS sequence"/>
</dbReference>
<dbReference type="EMBL" id="FOQD01000001">
    <property type="protein sequence ID" value="SFH53721.1"/>
    <property type="molecule type" value="Genomic_DNA"/>
</dbReference>
<accession>A0A1I3AWJ9</accession>
<evidence type="ECO:0000256" key="1">
    <source>
        <dbReference type="SAM" id="Phobius"/>
    </source>
</evidence>
<keyword evidence="3" id="KW-1185">Reference proteome</keyword>
<dbReference type="RefSeq" id="WP_092046771.1">
    <property type="nucleotide sequence ID" value="NZ_FOQD01000001.1"/>
</dbReference>
<sequence>MGLKAKLLEETKTMLILFVYLSLLLGAFTMYRRLILAEYGIDYFQYGYSLIEALVLAKVIVLGRVMRLGERYQDRPLWVPTLYKTIWFSLLILIFSIIEHVVSGWLHDKGARGGIAEILSQGFWELLARTLVKVVALVPLLGAWELGRVLGKGKLFELFFVSRNALTETSEEPAGLASE</sequence>